<dbReference type="PANTHER" id="PTHR23121">
    <property type="entry name" value="SODIUM-DEPENDENT GLUCOSE TRANSPORTER 1"/>
    <property type="match status" value="1"/>
</dbReference>
<evidence type="ECO:0000313" key="7">
    <source>
        <dbReference type="WBParaSite" id="GPUH_0001823301-mRNA-1"/>
    </source>
</evidence>
<keyword evidence="6" id="KW-1185">Reference proteome</keyword>
<dbReference type="OrthoDB" id="5864447at2759"/>
<evidence type="ECO:0000256" key="2">
    <source>
        <dbReference type="ARBA" id="ARBA00022989"/>
    </source>
</evidence>
<accession>A0A183EB67</accession>
<evidence type="ECO:0000313" key="6">
    <source>
        <dbReference type="Proteomes" id="UP000271098"/>
    </source>
</evidence>
<name>A0A183EB67_9BILA</name>
<dbReference type="PANTHER" id="PTHR23121:SF9">
    <property type="entry name" value="SODIUM-DEPENDENT GLUCOSE TRANSPORTER 1"/>
    <property type="match status" value="1"/>
</dbReference>
<keyword evidence="3 4" id="KW-0472">Membrane</keyword>
<proteinExistence type="predicted"/>
<feature type="transmembrane region" description="Helical" evidence="4">
    <location>
        <begin position="105"/>
        <end position="128"/>
    </location>
</feature>
<protein>
    <submittedName>
        <fullName evidence="7">MFS domain-containing protein</fullName>
    </submittedName>
</protein>
<feature type="transmembrane region" description="Helical" evidence="4">
    <location>
        <begin position="232"/>
        <end position="248"/>
    </location>
</feature>
<sequence length="419" mass="46446">MIKDETNDNRSKLLVLRRDRSPLPFSTTAALPQSDGGTGLVQSTTTSVVPLPAELTLLSQNATSSDLSYLFSGFNWRFRFFAPFSTASIWEDFEEQFGPFENIHVVYALATVLGIACLLPYFIAVLCCSSKRSITELIAASHMAKLEAVPEVSGDGEGNAFRWRAYSCIFLLLTSGTELVIGEGLTLYALFTSELFLSQRNGVLLTATFWLGICVVRLSSVLMRKSVSVKRLSLIVLLSFAVSGYIVMSTSSLWASYCALFLLGVTLGNLSPSLFCWLTEQELCSRLSLNLSYSVSMFLGRLVLPWSVVLVIHHYRAPVVLFVVSSLALFVAYISLTMTLRAVRVFTRINAVNHFSNCVEREIGSGEVVIKQKKSRNGQYVALINKDDTKCEDCIADDDLDDRDIILHHNEQDLGKYAI</sequence>
<reference evidence="5 6" key="2">
    <citation type="submission" date="2018-11" db="EMBL/GenBank/DDBJ databases">
        <authorList>
            <consortium name="Pathogen Informatics"/>
        </authorList>
    </citation>
    <scope>NUCLEOTIDE SEQUENCE [LARGE SCALE GENOMIC DNA]</scope>
</reference>
<gene>
    <name evidence="5" type="ORF">GPUH_LOCUS18207</name>
</gene>
<feature type="transmembrane region" description="Helical" evidence="4">
    <location>
        <begin position="254"/>
        <end position="279"/>
    </location>
</feature>
<dbReference type="SUPFAM" id="SSF103473">
    <property type="entry name" value="MFS general substrate transporter"/>
    <property type="match status" value="1"/>
</dbReference>
<evidence type="ECO:0000256" key="3">
    <source>
        <dbReference type="ARBA" id="ARBA00023136"/>
    </source>
</evidence>
<keyword evidence="1 4" id="KW-0812">Transmembrane</keyword>
<dbReference type="EMBL" id="UYRT01086377">
    <property type="protein sequence ID" value="VDN31266.1"/>
    <property type="molecule type" value="Genomic_DNA"/>
</dbReference>
<organism evidence="7">
    <name type="scientific">Gongylonema pulchrum</name>
    <dbReference type="NCBI Taxonomy" id="637853"/>
    <lineage>
        <taxon>Eukaryota</taxon>
        <taxon>Metazoa</taxon>
        <taxon>Ecdysozoa</taxon>
        <taxon>Nematoda</taxon>
        <taxon>Chromadorea</taxon>
        <taxon>Rhabditida</taxon>
        <taxon>Spirurina</taxon>
        <taxon>Spiruromorpha</taxon>
        <taxon>Spiruroidea</taxon>
        <taxon>Gongylonematidae</taxon>
        <taxon>Gongylonema</taxon>
    </lineage>
</organism>
<feature type="transmembrane region" description="Helical" evidence="4">
    <location>
        <begin position="169"/>
        <end position="191"/>
    </location>
</feature>
<dbReference type="InterPro" id="IPR036259">
    <property type="entry name" value="MFS_trans_sf"/>
</dbReference>
<evidence type="ECO:0000256" key="4">
    <source>
        <dbReference type="SAM" id="Phobius"/>
    </source>
</evidence>
<dbReference type="Proteomes" id="UP000271098">
    <property type="component" value="Unassembled WGS sequence"/>
</dbReference>
<evidence type="ECO:0000313" key="5">
    <source>
        <dbReference type="EMBL" id="VDN31266.1"/>
    </source>
</evidence>
<keyword evidence="2 4" id="KW-1133">Transmembrane helix</keyword>
<evidence type="ECO:0000256" key="1">
    <source>
        <dbReference type="ARBA" id="ARBA00022692"/>
    </source>
</evidence>
<dbReference type="AlphaFoldDB" id="A0A183EB67"/>
<feature type="transmembrane region" description="Helical" evidence="4">
    <location>
        <begin position="203"/>
        <end position="220"/>
    </location>
</feature>
<reference evidence="7" key="1">
    <citation type="submission" date="2016-06" db="UniProtKB">
        <authorList>
            <consortium name="WormBaseParasite"/>
        </authorList>
    </citation>
    <scope>IDENTIFICATION</scope>
</reference>
<dbReference type="WBParaSite" id="GPUH_0001823301-mRNA-1">
    <property type="protein sequence ID" value="GPUH_0001823301-mRNA-1"/>
    <property type="gene ID" value="GPUH_0001823301"/>
</dbReference>
<feature type="transmembrane region" description="Helical" evidence="4">
    <location>
        <begin position="319"/>
        <end position="340"/>
    </location>
</feature>
<feature type="transmembrane region" description="Helical" evidence="4">
    <location>
        <begin position="291"/>
        <end position="313"/>
    </location>
</feature>